<evidence type="ECO:0000313" key="11">
    <source>
        <dbReference type="EMBL" id="RHW48825.1"/>
    </source>
</evidence>
<name>A0A3R6V838_9LACO</name>
<feature type="domain" description="PTS EIIC type-3" evidence="10">
    <location>
        <begin position="8"/>
        <end position="415"/>
    </location>
</feature>
<evidence type="ECO:0000313" key="12">
    <source>
        <dbReference type="Proteomes" id="UP000284822"/>
    </source>
</evidence>
<dbReference type="PANTHER" id="PTHR33989">
    <property type="match status" value="1"/>
</dbReference>
<keyword evidence="7 8" id="KW-0472">Membrane</keyword>
<evidence type="ECO:0000259" key="10">
    <source>
        <dbReference type="PROSITE" id="PS51105"/>
    </source>
</evidence>
<feature type="transmembrane region" description="Helical" evidence="9">
    <location>
        <begin position="68"/>
        <end position="93"/>
    </location>
</feature>
<protein>
    <recommendedName>
        <fullName evidence="8">Permease IIC component</fullName>
    </recommendedName>
</protein>
<feature type="transmembrane region" description="Helical" evidence="9">
    <location>
        <begin position="27"/>
        <end position="48"/>
    </location>
</feature>
<gene>
    <name evidence="11" type="ORF">DS832_00085</name>
</gene>
<dbReference type="RefSeq" id="WP_118909852.1">
    <property type="nucleotide sequence ID" value="NZ_QOCS01000001.1"/>
</dbReference>
<comment type="subcellular location">
    <subcellularLocation>
        <location evidence="1">Cell membrane</location>
        <topology evidence="1">Multi-pass membrane protein</topology>
    </subcellularLocation>
</comment>
<comment type="caution">
    <text evidence="11">The sequence shown here is derived from an EMBL/GenBank/DDBJ whole genome shotgun (WGS) entry which is preliminary data.</text>
</comment>
<dbReference type="GO" id="GO:0005886">
    <property type="term" value="C:plasma membrane"/>
    <property type="evidence" value="ECO:0007669"/>
    <property type="project" value="UniProtKB-SubCell"/>
</dbReference>
<evidence type="ECO:0000256" key="1">
    <source>
        <dbReference type="ARBA" id="ARBA00004651"/>
    </source>
</evidence>
<dbReference type="Pfam" id="PF02378">
    <property type="entry name" value="PTS_EIIC"/>
    <property type="match status" value="1"/>
</dbReference>
<proteinExistence type="predicted"/>
<dbReference type="NCBIfam" id="TIGR00410">
    <property type="entry name" value="lacE"/>
    <property type="match status" value="1"/>
</dbReference>
<dbReference type="Proteomes" id="UP000284822">
    <property type="component" value="Unassembled WGS sequence"/>
</dbReference>
<evidence type="ECO:0000256" key="5">
    <source>
        <dbReference type="ARBA" id="ARBA00022692"/>
    </source>
</evidence>
<dbReference type="PROSITE" id="PS51105">
    <property type="entry name" value="PTS_EIIC_TYPE_3"/>
    <property type="match status" value="1"/>
</dbReference>
<evidence type="ECO:0000256" key="8">
    <source>
        <dbReference type="PIRNR" id="PIRNR006351"/>
    </source>
</evidence>
<feature type="transmembrane region" description="Helical" evidence="9">
    <location>
        <begin position="398"/>
        <end position="416"/>
    </location>
</feature>
<feature type="transmembrane region" description="Helical" evidence="9">
    <location>
        <begin position="212"/>
        <end position="233"/>
    </location>
</feature>
<dbReference type="GO" id="GO:0008982">
    <property type="term" value="F:protein-N(PI)-phosphohistidine-sugar phosphotransferase activity"/>
    <property type="evidence" value="ECO:0007669"/>
    <property type="project" value="UniProtKB-UniRule"/>
</dbReference>
<evidence type="ECO:0000256" key="3">
    <source>
        <dbReference type="ARBA" id="ARBA00022475"/>
    </source>
</evidence>
<keyword evidence="2 8" id="KW-0813">Transport</keyword>
<keyword evidence="6 9" id="KW-1133">Transmembrane helix</keyword>
<comment type="function">
    <text evidence="8">The phosphoenolpyruvate-dependent sugar phosphotransferase system (PTS), a major carbohydrate active -transport system, catalyzes the phosphorylation of incoming sugar substrates concomitant with their translocation across the cell membrane.</text>
</comment>
<reference evidence="11 12" key="1">
    <citation type="submission" date="2018-07" db="EMBL/GenBank/DDBJ databases">
        <title>Genome sequences of six Lactobacillus spp. isolated from bumble bee guts.</title>
        <authorList>
            <person name="Motta E.V.S."/>
            <person name="Moran N.A."/>
        </authorList>
    </citation>
    <scope>NUCLEOTIDE SEQUENCE [LARGE SCALE GENOMIC DNA]</scope>
    <source>
        <strain evidence="11 12">LV-8.1</strain>
    </source>
</reference>
<feature type="transmembrane region" description="Helical" evidence="9">
    <location>
        <begin position="347"/>
        <end position="366"/>
    </location>
</feature>
<keyword evidence="4 8" id="KW-0762">Sugar transport</keyword>
<dbReference type="InterPro" id="IPR004501">
    <property type="entry name" value="PTS_EIIC_3"/>
</dbReference>
<evidence type="ECO:0000256" key="6">
    <source>
        <dbReference type="ARBA" id="ARBA00022989"/>
    </source>
</evidence>
<evidence type="ECO:0000256" key="2">
    <source>
        <dbReference type="ARBA" id="ARBA00022448"/>
    </source>
</evidence>
<feature type="transmembrane region" description="Helical" evidence="9">
    <location>
        <begin position="182"/>
        <end position="206"/>
    </location>
</feature>
<evidence type="ECO:0000256" key="9">
    <source>
        <dbReference type="SAM" id="Phobius"/>
    </source>
</evidence>
<sequence>MDNLANYVEKKIVSKVSKVTNLKYLEALRSGFIAVIPLTLIGSIFMLIGNFPINGYSNFMAHIFGNNWLTYIDPATKATFNMMGILFAGTMAYKLANLYKIEDPLSAFILSVVSFVTVNPQSVDFHGKTIPAVLQFDWLGTKGIITAIIVAIISVEIIRFCKIKNLIFKLPDSVPPMVANAFSALIPGFLIVVVMLLINGISKIFAQSLPDLIYSLVQLPLQGLTGTAGAIILVAGLNGLFWWFGIHPTVINSVLYPLLYANAATNQKLYDAGNLTVKTGKIGSVQMLDQFATIGGAGCTIALIIAMILVSKSERLKTMWHLAGIPAFFNINEPLVFGLPIVFNPLLLIPVVLAPVASTTIAYISLKIGFMPMFTNVQAPWATPFIFSGFLVAHWQGAVTQIISVVVSLIIYLPFVKLLDKQYLKEELVNSEV</sequence>
<accession>A0A3R6V838</accession>
<dbReference type="InterPro" id="IPR004796">
    <property type="entry name" value="PTS_IIC_cello"/>
</dbReference>
<dbReference type="InterPro" id="IPR003352">
    <property type="entry name" value="PTS_EIIC"/>
</dbReference>
<evidence type="ECO:0000256" key="4">
    <source>
        <dbReference type="ARBA" id="ARBA00022597"/>
    </source>
</evidence>
<feature type="transmembrane region" description="Helical" evidence="9">
    <location>
        <begin position="240"/>
        <end position="259"/>
    </location>
</feature>
<dbReference type="EMBL" id="QOCS01000001">
    <property type="protein sequence ID" value="RHW48825.1"/>
    <property type="molecule type" value="Genomic_DNA"/>
</dbReference>
<dbReference type="AlphaFoldDB" id="A0A3R6V838"/>
<keyword evidence="5 9" id="KW-0812">Transmembrane</keyword>
<dbReference type="PANTHER" id="PTHR33989:SF4">
    <property type="entry name" value="PTS SYSTEM N,N'-DIACETYLCHITOBIOSE-SPECIFIC EIIC COMPONENT"/>
    <property type="match status" value="1"/>
</dbReference>
<dbReference type="InterPro" id="IPR051088">
    <property type="entry name" value="PTS_Sugar-EIIC/EIIB"/>
</dbReference>
<feature type="transmembrane region" description="Helical" evidence="9">
    <location>
        <begin position="291"/>
        <end position="310"/>
    </location>
</feature>
<feature type="transmembrane region" description="Helical" evidence="9">
    <location>
        <begin position="322"/>
        <end position="341"/>
    </location>
</feature>
<dbReference type="GO" id="GO:0009401">
    <property type="term" value="P:phosphoenolpyruvate-dependent sugar phosphotransferase system"/>
    <property type="evidence" value="ECO:0007669"/>
    <property type="project" value="InterPro"/>
</dbReference>
<organism evidence="11 12">
    <name type="scientific">Bombilactobacillus bombi</name>
    <dbReference type="NCBI Taxonomy" id="1303590"/>
    <lineage>
        <taxon>Bacteria</taxon>
        <taxon>Bacillati</taxon>
        <taxon>Bacillota</taxon>
        <taxon>Bacilli</taxon>
        <taxon>Lactobacillales</taxon>
        <taxon>Lactobacillaceae</taxon>
        <taxon>Bombilactobacillus</taxon>
    </lineage>
</organism>
<evidence type="ECO:0000256" key="7">
    <source>
        <dbReference type="ARBA" id="ARBA00023136"/>
    </source>
</evidence>
<dbReference type="PIRSF" id="PIRSF006351">
    <property type="entry name" value="PTS_EIIC-Cellobiose"/>
    <property type="match status" value="1"/>
</dbReference>
<dbReference type="GO" id="GO:1901264">
    <property type="term" value="P:carbohydrate derivative transport"/>
    <property type="evidence" value="ECO:0007669"/>
    <property type="project" value="TreeGrafter"/>
</dbReference>
<feature type="transmembrane region" description="Helical" evidence="9">
    <location>
        <begin position="143"/>
        <end position="161"/>
    </location>
</feature>
<keyword evidence="3 8" id="KW-1003">Cell membrane</keyword>